<evidence type="ECO:0000313" key="3">
    <source>
        <dbReference type="Proteomes" id="UP000604825"/>
    </source>
</evidence>
<dbReference type="Proteomes" id="UP000604825">
    <property type="component" value="Unassembled WGS sequence"/>
</dbReference>
<name>A0A811M5I8_9POAL</name>
<reference evidence="2" key="1">
    <citation type="submission" date="2020-10" db="EMBL/GenBank/DDBJ databases">
        <authorList>
            <person name="Han B."/>
            <person name="Lu T."/>
            <person name="Zhao Q."/>
            <person name="Huang X."/>
            <person name="Zhao Y."/>
        </authorList>
    </citation>
    <scope>NUCLEOTIDE SEQUENCE</scope>
</reference>
<feature type="compositionally biased region" description="Basic and acidic residues" evidence="1">
    <location>
        <begin position="86"/>
        <end position="99"/>
    </location>
</feature>
<feature type="compositionally biased region" description="Basic and acidic residues" evidence="1">
    <location>
        <begin position="108"/>
        <end position="125"/>
    </location>
</feature>
<accession>A0A811M5I8</accession>
<keyword evidence="3" id="KW-1185">Reference proteome</keyword>
<proteinExistence type="predicted"/>
<feature type="region of interest" description="Disordered" evidence="1">
    <location>
        <begin position="51"/>
        <end position="70"/>
    </location>
</feature>
<evidence type="ECO:0000313" key="2">
    <source>
        <dbReference type="EMBL" id="CAD6201715.1"/>
    </source>
</evidence>
<feature type="compositionally biased region" description="Basic and acidic residues" evidence="1">
    <location>
        <begin position="60"/>
        <end position="70"/>
    </location>
</feature>
<sequence>MAMDAATRALFMPWQAPGPPRVTCTARSWSSVARDRDLVLGVVVVVHGGRDNQPAYDSAHATRRDRDNHRSFSLYRFCPGDLEPDLHAAETEEMNEKKQQAAAHYGRSRSETAREQGKKKQEARMSKSTSSGVVEEEAAVETEQCVDARADNNGEEGSGG</sequence>
<comment type="caution">
    <text evidence="2">The sequence shown here is derived from an EMBL/GenBank/DDBJ whole genome shotgun (WGS) entry which is preliminary data.</text>
</comment>
<organism evidence="2 3">
    <name type="scientific">Miscanthus lutarioriparius</name>
    <dbReference type="NCBI Taxonomy" id="422564"/>
    <lineage>
        <taxon>Eukaryota</taxon>
        <taxon>Viridiplantae</taxon>
        <taxon>Streptophyta</taxon>
        <taxon>Embryophyta</taxon>
        <taxon>Tracheophyta</taxon>
        <taxon>Spermatophyta</taxon>
        <taxon>Magnoliopsida</taxon>
        <taxon>Liliopsida</taxon>
        <taxon>Poales</taxon>
        <taxon>Poaceae</taxon>
        <taxon>PACMAD clade</taxon>
        <taxon>Panicoideae</taxon>
        <taxon>Andropogonodae</taxon>
        <taxon>Andropogoneae</taxon>
        <taxon>Saccharinae</taxon>
        <taxon>Miscanthus</taxon>
    </lineage>
</organism>
<protein>
    <submittedName>
        <fullName evidence="2">Uncharacterized protein</fullName>
    </submittedName>
</protein>
<dbReference type="EMBL" id="CAJGYO010000001">
    <property type="protein sequence ID" value="CAD6201715.1"/>
    <property type="molecule type" value="Genomic_DNA"/>
</dbReference>
<feature type="region of interest" description="Disordered" evidence="1">
    <location>
        <begin position="86"/>
        <end position="160"/>
    </location>
</feature>
<dbReference type="AlphaFoldDB" id="A0A811M5I8"/>
<evidence type="ECO:0000256" key="1">
    <source>
        <dbReference type="SAM" id="MobiDB-lite"/>
    </source>
</evidence>
<gene>
    <name evidence="2" type="ORF">NCGR_LOCUS210</name>
</gene>